<dbReference type="AlphaFoldDB" id="A0A164N6D0"/>
<name>A0A164N6D0_9AGAM</name>
<evidence type="ECO:0000256" key="1">
    <source>
        <dbReference type="SAM" id="MobiDB-lite"/>
    </source>
</evidence>
<protein>
    <submittedName>
        <fullName evidence="3">Uncharacterized protein</fullName>
    </submittedName>
</protein>
<proteinExistence type="predicted"/>
<dbReference type="EMBL" id="KV419450">
    <property type="protein sequence ID" value="KZS87397.1"/>
    <property type="molecule type" value="Genomic_DNA"/>
</dbReference>
<reference evidence="3 4" key="1">
    <citation type="journal article" date="2016" name="Mol. Biol. Evol.">
        <title>Comparative Genomics of Early-Diverging Mushroom-Forming Fungi Provides Insights into the Origins of Lignocellulose Decay Capabilities.</title>
        <authorList>
            <person name="Nagy L.G."/>
            <person name="Riley R."/>
            <person name="Tritt A."/>
            <person name="Adam C."/>
            <person name="Daum C."/>
            <person name="Floudas D."/>
            <person name="Sun H."/>
            <person name="Yadav J.S."/>
            <person name="Pangilinan J."/>
            <person name="Larsson K.H."/>
            <person name="Matsuura K."/>
            <person name="Barry K."/>
            <person name="Labutti K."/>
            <person name="Kuo R."/>
            <person name="Ohm R.A."/>
            <person name="Bhattacharya S.S."/>
            <person name="Shirouzu T."/>
            <person name="Yoshinaga Y."/>
            <person name="Martin F.M."/>
            <person name="Grigoriev I.V."/>
            <person name="Hibbett D.S."/>
        </authorList>
    </citation>
    <scope>NUCLEOTIDE SEQUENCE [LARGE SCALE GENOMIC DNA]</scope>
    <source>
        <strain evidence="3 4">HHB9708</strain>
    </source>
</reference>
<evidence type="ECO:0000313" key="3">
    <source>
        <dbReference type="EMBL" id="KZS87397.1"/>
    </source>
</evidence>
<dbReference type="Proteomes" id="UP000076722">
    <property type="component" value="Unassembled WGS sequence"/>
</dbReference>
<accession>A0A164N6D0</accession>
<keyword evidence="4" id="KW-1185">Reference proteome</keyword>
<sequence length="201" mass="22432">MTSLCLWFAQVIPVSILWCIMTCTCPARPTRLMFGPERFRLHRLPRVDSVERCRIMGRVRDIKSFSTMIVMGSTTPHGEAVDSAGNLLDALQIVWINDTHKNTPLPNPSKPTLEPKSSLYPRPSTSTSASITKFMANANLTINTQRTFKISKSWTLEVSHPKINHGDCHDHDHPDDEEDEAEAGTEADEHDVAEVEPGVAN</sequence>
<feature type="signal peptide" evidence="2">
    <location>
        <begin position="1"/>
        <end position="27"/>
    </location>
</feature>
<keyword evidence="2" id="KW-0732">Signal</keyword>
<feature type="region of interest" description="Disordered" evidence="1">
    <location>
        <begin position="100"/>
        <end position="127"/>
    </location>
</feature>
<feature type="region of interest" description="Disordered" evidence="1">
    <location>
        <begin position="164"/>
        <end position="201"/>
    </location>
</feature>
<feature type="chain" id="PRO_5007851991" evidence="2">
    <location>
        <begin position="28"/>
        <end position="201"/>
    </location>
</feature>
<feature type="compositionally biased region" description="Basic and acidic residues" evidence="1">
    <location>
        <begin position="164"/>
        <end position="174"/>
    </location>
</feature>
<feature type="compositionally biased region" description="Acidic residues" evidence="1">
    <location>
        <begin position="175"/>
        <end position="191"/>
    </location>
</feature>
<organism evidence="3 4">
    <name type="scientific">Sistotremastrum niveocremeum HHB9708</name>
    <dbReference type="NCBI Taxonomy" id="1314777"/>
    <lineage>
        <taxon>Eukaryota</taxon>
        <taxon>Fungi</taxon>
        <taxon>Dikarya</taxon>
        <taxon>Basidiomycota</taxon>
        <taxon>Agaricomycotina</taxon>
        <taxon>Agaricomycetes</taxon>
        <taxon>Sistotremastrales</taxon>
        <taxon>Sistotremastraceae</taxon>
        <taxon>Sertulicium</taxon>
        <taxon>Sertulicium niveocremeum</taxon>
    </lineage>
</organism>
<evidence type="ECO:0000256" key="2">
    <source>
        <dbReference type="SAM" id="SignalP"/>
    </source>
</evidence>
<evidence type="ECO:0000313" key="4">
    <source>
        <dbReference type="Proteomes" id="UP000076722"/>
    </source>
</evidence>
<gene>
    <name evidence="3" type="ORF">SISNIDRAFT_470965</name>
</gene>